<name>A0ABY2DYK8_9MICO</name>
<organism evidence="3 4">
    <name type="scientific">Occultella glacieicola</name>
    <dbReference type="NCBI Taxonomy" id="2518684"/>
    <lineage>
        <taxon>Bacteria</taxon>
        <taxon>Bacillati</taxon>
        <taxon>Actinomycetota</taxon>
        <taxon>Actinomycetes</taxon>
        <taxon>Micrococcales</taxon>
        <taxon>Ruaniaceae</taxon>
        <taxon>Occultella</taxon>
    </lineage>
</organism>
<dbReference type="Pfam" id="PF02720">
    <property type="entry name" value="DUF222"/>
    <property type="match status" value="1"/>
</dbReference>
<gene>
    <name evidence="3" type="ORF">EXU48_21555</name>
</gene>
<evidence type="ECO:0000259" key="2">
    <source>
        <dbReference type="Pfam" id="PF02720"/>
    </source>
</evidence>
<feature type="compositionally biased region" description="Pro residues" evidence="1">
    <location>
        <begin position="497"/>
        <end position="508"/>
    </location>
</feature>
<evidence type="ECO:0000313" key="3">
    <source>
        <dbReference type="EMBL" id="TDE88904.1"/>
    </source>
</evidence>
<feature type="compositionally biased region" description="Low complexity" evidence="1">
    <location>
        <begin position="576"/>
        <end position="594"/>
    </location>
</feature>
<proteinExistence type="predicted"/>
<evidence type="ECO:0000256" key="1">
    <source>
        <dbReference type="SAM" id="MobiDB-lite"/>
    </source>
</evidence>
<feature type="compositionally biased region" description="Low complexity" evidence="1">
    <location>
        <begin position="509"/>
        <end position="520"/>
    </location>
</feature>
<dbReference type="Proteomes" id="UP000504882">
    <property type="component" value="Unassembled WGS sequence"/>
</dbReference>
<reference evidence="3 4" key="1">
    <citation type="submission" date="2019-03" db="EMBL/GenBank/DDBJ databases">
        <title>Genomic features of bacteria from cold environments.</title>
        <authorList>
            <person name="Shen L."/>
        </authorList>
    </citation>
    <scope>NUCLEOTIDE SEQUENCE [LARGE SCALE GENOMIC DNA]</scope>
    <source>
        <strain evidence="4">T3246-1</strain>
    </source>
</reference>
<protein>
    <submittedName>
        <fullName evidence="3">DUF222 domain-containing protein</fullName>
    </submittedName>
</protein>
<dbReference type="RefSeq" id="WP_133109763.1">
    <property type="nucleotide sequence ID" value="NZ_SMNA01000014.1"/>
</dbReference>
<keyword evidence="4" id="KW-1185">Reference proteome</keyword>
<dbReference type="EMBL" id="SMNA01000014">
    <property type="protein sequence ID" value="TDE88904.1"/>
    <property type="molecule type" value="Genomic_DNA"/>
</dbReference>
<feature type="compositionally biased region" description="Basic residues" evidence="1">
    <location>
        <begin position="652"/>
        <end position="671"/>
    </location>
</feature>
<sequence length="671" mass="69190">MGTSTADERLTDAEAAALTAADRAAAAAEYASWLGADGELTVPAEWLAEVPEEFLTEIFETPLREPGESDPEVATRHVEAGDLAGVAPGRELVDLLLEADRWRADAYTTLEELAAWDRVNSWAAGRVRELASLVGQDARLELGPVAPRAAGTRNTNFAGEEVAMRLGCSKQRGRNLIRSGDALRNECIPTADALAAGEIDAAKAEIIVAGVEHLSPDQALEVQDIVLPRAAHQPHHQVRQDVARAVAEVDQANFTQRPQAAAKKRRVDRPRPLGDGMSSLYAVLPTLDAAAMDAALDGAARAARAAGDPNTIEALRADFLGLFGHTALATGAVEVRLPLDTDGPIVGATVTTSAPVPGPTPGTQEAGGTRSGGTATDATTGTSPSEPAAPVARPDRAAVGTAPVGGPCRLPPAVLGLVAPFDASALMADGIVPTAAATARYRAIAERTGMDREVVVNAMSPAGIAWYRDRIRAEEYRRAHDPAHGPVVPVAGALPGMPMPPAPAPSPAPTADSTATSHSPGVRAGTDPGGAALPTGAQPATPAPGEALPSETSPAIPTPGAALPTGAQLTTPTPGAALPSGTSPSTPTTGAALPAQPPTSRHQRVDPLMVEIRGPSRSASRPESAFGGPIPGVDGDHRTTSGSAVSPEHGPRRCRRRRPRGPPQRRRRRRR</sequence>
<comment type="caution">
    <text evidence="3">The sequence shown here is derived from an EMBL/GenBank/DDBJ whole genome shotgun (WGS) entry which is preliminary data.</text>
</comment>
<feature type="region of interest" description="Disordered" evidence="1">
    <location>
        <begin position="482"/>
        <end position="671"/>
    </location>
</feature>
<feature type="compositionally biased region" description="Low complexity" evidence="1">
    <location>
        <begin position="529"/>
        <end position="545"/>
    </location>
</feature>
<feature type="region of interest" description="Disordered" evidence="1">
    <location>
        <begin position="349"/>
        <end position="400"/>
    </location>
</feature>
<evidence type="ECO:0000313" key="4">
    <source>
        <dbReference type="Proteomes" id="UP000504882"/>
    </source>
</evidence>
<feature type="compositionally biased region" description="Low complexity" evidence="1">
    <location>
        <begin position="366"/>
        <end position="392"/>
    </location>
</feature>
<feature type="domain" description="DUF222" evidence="2">
    <location>
        <begin position="158"/>
        <end position="336"/>
    </location>
</feature>
<accession>A0ABY2DYK8</accession>
<dbReference type="InterPro" id="IPR003870">
    <property type="entry name" value="DUF222"/>
</dbReference>